<evidence type="ECO:0000259" key="5">
    <source>
        <dbReference type="PROSITE" id="PS50212"/>
    </source>
</evidence>
<dbReference type="Gene3D" id="1.10.840.10">
    <property type="entry name" value="Ras guanine-nucleotide exchange factors catalytic domain"/>
    <property type="match status" value="1"/>
</dbReference>
<dbReference type="PANTHER" id="PTHR23113:SF363">
    <property type="entry name" value="PROTEIN SON OF SEVENLESS"/>
    <property type="match status" value="1"/>
</dbReference>
<dbReference type="Pfam" id="PF00617">
    <property type="entry name" value="RasGEF"/>
    <property type="match status" value="1"/>
</dbReference>
<evidence type="ECO:0008006" key="8">
    <source>
        <dbReference type="Google" id="ProtNLM"/>
    </source>
</evidence>
<dbReference type="GO" id="GO:0005886">
    <property type="term" value="C:plasma membrane"/>
    <property type="evidence" value="ECO:0007669"/>
    <property type="project" value="TreeGrafter"/>
</dbReference>
<dbReference type="PROSITE" id="PS50009">
    <property type="entry name" value="RASGEF_CAT"/>
    <property type="match status" value="1"/>
</dbReference>
<feature type="domain" description="Ras-GEF" evidence="4">
    <location>
        <begin position="1455"/>
        <end position="1700"/>
    </location>
</feature>
<feature type="compositionally biased region" description="Polar residues" evidence="3">
    <location>
        <begin position="585"/>
        <end position="612"/>
    </location>
</feature>
<evidence type="ECO:0000256" key="3">
    <source>
        <dbReference type="SAM" id="MobiDB-lite"/>
    </source>
</evidence>
<feature type="region of interest" description="Disordered" evidence="3">
    <location>
        <begin position="51"/>
        <end position="84"/>
    </location>
</feature>
<feature type="region of interest" description="Disordered" evidence="3">
    <location>
        <begin position="766"/>
        <end position="791"/>
    </location>
</feature>
<feature type="region of interest" description="Disordered" evidence="3">
    <location>
        <begin position="1252"/>
        <end position="1330"/>
    </location>
</feature>
<comment type="caution">
    <text evidence="6">The sequence shown here is derived from an EMBL/GenBank/DDBJ whole genome shotgun (WGS) entry which is preliminary data.</text>
</comment>
<evidence type="ECO:0000256" key="2">
    <source>
        <dbReference type="PROSITE-ProRule" id="PRU00168"/>
    </source>
</evidence>
<dbReference type="InterPro" id="IPR001895">
    <property type="entry name" value="RASGEF_cat_dom"/>
</dbReference>
<gene>
    <name evidence="6" type="ORF">EMCG_09015</name>
</gene>
<organism evidence="6 7">
    <name type="scientific">[Emmonsia] crescens</name>
    <dbReference type="NCBI Taxonomy" id="73230"/>
    <lineage>
        <taxon>Eukaryota</taxon>
        <taxon>Fungi</taxon>
        <taxon>Dikarya</taxon>
        <taxon>Ascomycota</taxon>
        <taxon>Pezizomycotina</taxon>
        <taxon>Eurotiomycetes</taxon>
        <taxon>Eurotiomycetidae</taxon>
        <taxon>Onygenales</taxon>
        <taxon>Ajellomycetaceae</taxon>
        <taxon>Emergomyces</taxon>
    </lineage>
</organism>
<evidence type="ECO:0000259" key="4">
    <source>
        <dbReference type="PROSITE" id="PS50009"/>
    </source>
</evidence>
<feature type="compositionally biased region" description="Polar residues" evidence="3">
    <location>
        <begin position="1017"/>
        <end position="1028"/>
    </location>
</feature>
<feature type="compositionally biased region" description="Basic and acidic residues" evidence="3">
    <location>
        <begin position="1151"/>
        <end position="1189"/>
    </location>
</feature>
<feature type="region of interest" description="Disordered" evidence="3">
    <location>
        <begin position="920"/>
        <end position="999"/>
    </location>
</feature>
<reference evidence="7" key="1">
    <citation type="journal article" date="2015" name="PLoS Genet.">
        <title>The dynamic genome and transcriptome of the human fungal pathogen Blastomyces and close relative Emmonsia.</title>
        <authorList>
            <person name="Munoz J.F."/>
            <person name="Gauthier G.M."/>
            <person name="Desjardins C.A."/>
            <person name="Gallo J.E."/>
            <person name="Holder J."/>
            <person name="Sullivan T.D."/>
            <person name="Marty A.J."/>
            <person name="Carmen J.C."/>
            <person name="Chen Z."/>
            <person name="Ding L."/>
            <person name="Gujja S."/>
            <person name="Magrini V."/>
            <person name="Misas E."/>
            <person name="Mitreva M."/>
            <person name="Priest M."/>
            <person name="Saif S."/>
            <person name="Whiston E.A."/>
            <person name="Young S."/>
            <person name="Zeng Q."/>
            <person name="Goldman W.E."/>
            <person name="Mardis E.R."/>
            <person name="Taylor J.W."/>
            <person name="McEwen J.G."/>
            <person name="Clay O.K."/>
            <person name="Klein B.S."/>
            <person name="Cuomo C.A."/>
        </authorList>
    </citation>
    <scope>NUCLEOTIDE SEQUENCE [LARGE SCALE GENOMIC DNA]</scope>
    <source>
        <strain evidence="7">UAMH 3008</strain>
    </source>
</reference>
<evidence type="ECO:0000313" key="7">
    <source>
        <dbReference type="Proteomes" id="UP000034164"/>
    </source>
</evidence>
<dbReference type="PROSITE" id="PS50212">
    <property type="entry name" value="RASGEF_NTER"/>
    <property type="match status" value="1"/>
</dbReference>
<feature type="compositionally biased region" description="Polar residues" evidence="3">
    <location>
        <begin position="1291"/>
        <end position="1303"/>
    </location>
</feature>
<name>A0A0G2I401_9EURO</name>
<proteinExistence type="predicted"/>
<feature type="compositionally biased region" description="Basic and acidic residues" evidence="3">
    <location>
        <begin position="1"/>
        <end position="10"/>
    </location>
</feature>
<feature type="region of interest" description="Disordered" evidence="3">
    <location>
        <begin position="1149"/>
        <end position="1189"/>
    </location>
</feature>
<dbReference type="Gene3D" id="1.20.870.10">
    <property type="entry name" value="Son of sevenless (SoS) protein Chain: S domain 1"/>
    <property type="match status" value="1"/>
</dbReference>
<dbReference type="CDD" id="cd06224">
    <property type="entry name" value="REM"/>
    <property type="match status" value="1"/>
</dbReference>
<dbReference type="SUPFAM" id="SSF48366">
    <property type="entry name" value="Ras GEF"/>
    <property type="match status" value="1"/>
</dbReference>
<dbReference type="SMART" id="SM00147">
    <property type="entry name" value="RasGEF"/>
    <property type="match status" value="1"/>
</dbReference>
<feature type="region of interest" description="Disordered" evidence="3">
    <location>
        <begin position="285"/>
        <end position="313"/>
    </location>
</feature>
<dbReference type="OrthoDB" id="10254377at2759"/>
<dbReference type="Pfam" id="PF00618">
    <property type="entry name" value="RasGEF_N"/>
    <property type="match status" value="1"/>
</dbReference>
<protein>
    <recommendedName>
        <fullName evidence="8">Guanine nucleotide exchange factor LTE1</fullName>
    </recommendedName>
</protein>
<dbReference type="Proteomes" id="UP000034164">
    <property type="component" value="Unassembled WGS sequence"/>
</dbReference>
<feature type="region of interest" description="Disordered" evidence="3">
    <location>
        <begin position="192"/>
        <end position="222"/>
    </location>
</feature>
<dbReference type="GO" id="GO:0007265">
    <property type="term" value="P:Ras protein signal transduction"/>
    <property type="evidence" value="ECO:0007669"/>
    <property type="project" value="TreeGrafter"/>
</dbReference>
<sequence length="1705" mass="189810">MESQFRHAERTPLTLTQSEGKTSRIFTGRAVNESGSKRPLNHALRSENYTFGQPHTTLQDGNMQNKSPPANGRQRTNSLRRIKNSSEVLRQRALKRSNTIDITPEGIGNAILGGREARNFTVGNVGHNGKMYLRPTNQARSQLLPLMKAPAAPSNKQYLHPETHQEDNTRWTRHSMWSNSQLSELRPYMVREDSNESKYDTSTTPDDHESRRHSLDEIPSSDLRNRKELRIVIERPELERPRSADQPPVPAIEVPIPHFRLGGFRFTPEGNPTFRSSAYTRTSVSERFRSSTSTENDFGIAPRPPPFLHQGSRTPRTYSVVPSVYPGPRALSELPSTVPAQSSVFYKLREPIEPSIFDFLAHIMDDPSVVRYVKGSNEISAATPARIVAQISSDSFMDYELVSDFFLTFRSYLSPSNLLSLLLARLQWAINRPEDDGRIIRIRTFAALRHWILNYFVDDFVINRDLRVQFCRRLNQIYENVRNCSNNSASDLKILHDLKRCWNGRCALYWDSPKFVNDTHPDDKVAPGGVAGSRDSRLSRLSGIRAPSHIIESQDEDTVPQYPASPFKATNHKEKDARYSHSHSRNFSATSAQDLPPSTESVKSIQAASCSFPSKGHKRRSTQSPRPKGPHPVLVTSLPRTSPSSPGPPATAPMIPVWRRPAHSHKRSGSFSDSVRDDRAPLPALNLDTQRQSLLQALPYAESIIRGNAYAPVDPSVPTIVPASPTLEEAQFYFLQSETAAKGENCAKSAPGVKTFIGTIRRALHNRQSGNSSSPQATNPSPLPSLKGKTSALPLNVGVGCDTYRERRSGPDARVHPRIDVLCDDALQCYRQLVMRESLKSRPVSEVVATGEPEKDRPPVPTDRLNPESHFTYGLGLDRIPSQLTTRSKSIVIVDDTRLAIPLMSGALQTISNSPLQFQESPLHDSEEAVDASSPISHPDTLVGAPGPSLERYDSNSISTTQDPRHSEEYVTFSGKRSSSMVRSGSKTPVRSGSSSRLRKYASYHSGMIQLGKHSSIDSTSEPTSRCGSSRRSREKPLARMLRRRPGGDLRKIQNVHDLQTGPRVRSFASGTSYTESMTESVLYMNGDGTAGVPLNERCDHEEVLLPMERYSVVGTRPSQQVRASFEAAVAGFSKIPDDEDGGIESTLLKLEGRWEKPSHVTPRDPEGRRNSGGSHTDKHEDGKGESYRHQHLAEPSIVPAFQSDNGRQLSAITAPDTESFIGSEDSYCSIPLLERGLSDESMKSPVFNRSISVPQPLFSPDDNSETDKLESSHPSIDMVEETESLKRIPQGSTVPRSPTLSPSLHKPNDHDGDDDNGYGSELSSEISVIDKDEVTDRHYGASTITDRNAIFPSLDVLSHPLTHPPSPPMTVQYPGSTSSYAAPVDAVTFQRQPITPDLSPNCKNMSNTTAQRTLDMQHLSSNVLFSSEAQTNTQGTPAMASSNYHHLPFILGCESFVLAQQFTLVEKAALNEVDWKDLVDMRWSHSSQSTLNWADYLSQQDRRGIDIVVARFNLMVKWAVSEVVLTRDITERAQTITKLIHVAVHSRRLRNYSTMLQITIALCSVDCTRLTKTWELVADREKQLLKDMESLAQPIRNFQKLRLEMETTNLQDGCVPFVGECLYVQDLTYNSQKPAQIASTRDGEPLVNFERYRTAATIVKSLLRLIDASTKYTFEPAYGVVERCLWISALSDEKIVALSKGLAM</sequence>
<keyword evidence="1 2" id="KW-0344">Guanine-nucleotide releasing factor</keyword>
<dbReference type="SMART" id="SM00229">
    <property type="entry name" value="RasGEFN"/>
    <property type="match status" value="1"/>
</dbReference>
<dbReference type="VEuPathDB" id="FungiDB:EMCG_09015"/>
<dbReference type="GO" id="GO:0005085">
    <property type="term" value="F:guanyl-nucleotide exchange factor activity"/>
    <property type="evidence" value="ECO:0007669"/>
    <property type="project" value="UniProtKB-KW"/>
</dbReference>
<evidence type="ECO:0000256" key="1">
    <source>
        <dbReference type="ARBA" id="ARBA00022658"/>
    </source>
</evidence>
<evidence type="ECO:0000313" key="6">
    <source>
        <dbReference type="EMBL" id="KKZ65148.1"/>
    </source>
</evidence>
<feature type="compositionally biased region" description="Polar residues" evidence="3">
    <location>
        <begin position="766"/>
        <end position="780"/>
    </location>
</feature>
<feature type="region of interest" description="Disordered" evidence="3">
    <location>
        <begin position="1"/>
        <end position="22"/>
    </location>
</feature>
<feature type="region of interest" description="Disordered" evidence="3">
    <location>
        <begin position="1012"/>
        <end position="1037"/>
    </location>
</feature>
<feature type="region of interest" description="Disordered" evidence="3">
    <location>
        <begin position="845"/>
        <end position="868"/>
    </location>
</feature>
<feature type="domain" description="N-terminal Ras-GEF" evidence="5">
    <location>
        <begin position="375"/>
        <end position="499"/>
    </location>
</feature>
<dbReference type="InterPro" id="IPR036964">
    <property type="entry name" value="RASGEF_cat_dom_sf"/>
</dbReference>
<dbReference type="EMBL" id="LCZI01000695">
    <property type="protein sequence ID" value="KKZ65148.1"/>
    <property type="molecule type" value="Genomic_DNA"/>
</dbReference>
<dbReference type="PANTHER" id="PTHR23113">
    <property type="entry name" value="GUANINE NUCLEOTIDE EXCHANGE FACTOR"/>
    <property type="match status" value="1"/>
</dbReference>
<feature type="compositionally biased region" description="Basic and acidic residues" evidence="3">
    <location>
        <begin position="192"/>
        <end position="216"/>
    </location>
</feature>
<dbReference type="InterPro" id="IPR023578">
    <property type="entry name" value="Ras_GEF_dom_sf"/>
</dbReference>
<dbReference type="InterPro" id="IPR008937">
    <property type="entry name" value="Ras-like_GEF"/>
</dbReference>
<feature type="compositionally biased region" description="Polar residues" evidence="3">
    <location>
        <begin position="975"/>
        <end position="996"/>
    </location>
</feature>
<accession>A0A0G2I401</accession>
<feature type="compositionally biased region" description="Polar residues" evidence="3">
    <location>
        <begin position="51"/>
        <end position="77"/>
    </location>
</feature>
<feature type="region of interest" description="Disordered" evidence="3">
    <location>
        <begin position="545"/>
        <end position="655"/>
    </location>
</feature>
<dbReference type="InterPro" id="IPR000651">
    <property type="entry name" value="Ras-like_Gua-exchang_fac_N"/>
</dbReference>